<name>A0ABX0ND15_9BURK</name>
<reference evidence="1 2" key="1">
    <citation type="submission" date="2019-10" db="EMBL/GenBank/DDBJ databases">
        <title>Taxonomy of Antarctic Massilia spp.: description of Massilia rubra sp. nov., Massilia aquatica sp. nov., Massilia mucilaginosa sp. nov., Massilia frigida sp. nov. isolated from streams, lakes and regoliths.</title>
        <authorList>
            <person name="Holochova P."/>
            <person name="Sedlacek I."/>
            <person name="Kralova S."/>
            <person name="Maslanova I."/>
            <person name="Busse H.-J."/>
            <person name="Stankova E."/>
            <person name="Vrbovska V."/>
            <person name="Kovarovic V."/>
            <person name="Bartak M."/>
            <person name="Svec P."/>
            <person name="Pantucek R."/>
        </authorList>
    </citation>
    <scope>NUCLEOTIDE SEQUENCE [LARGE SCALE GENOMIC DNA]</scope>
    <source>
        <strain evidence="1 2">CCM 8695</strain>
    </source>
</reference>
<evidence type="ECO:0000313" key="2">
    <source>
        <dbReference type="Proteomes" id="UP000621455"/>
    </source>
</evidence>
<organism evidence="1 2">
    <name type="scientific">Massilia frigida</name>
    <dbReference type="NCBI Taxonomy" id="2609281"/>
    <lineage>
        <taxon>Bacteria</taxon>
        <taxon>Pseudomonadati</taxon>
        <taxon>Pseudomonadota</taxon>
        <taxon>Betaproteobacteria</taxon>
        <taxon>Burkholderiales</taxon>
        <taxon>Oxalobacteraceae</taxon>
        <taxon>Telluria group</taxon>
        <taxon>Massilia</taxon>
    </lineage>
</organism>
<protein>
    <submittedName>
        <fullName evidence="1">Uncharacterized protein</fullName>
    </submittedName>
</protein>
<dbReference type="Proteomes" id="UP000621455">
    <property type="component" value="Unassembled WGS sequence"/>
</dbReference>
<gene>
    <name evidence="1" type="ORF">F2P44_15895</name>
</gene>
<proteinExistence type="predicted"/>
<accession>A0ABX0ND15</accession>
<evidence type="ECO:0000313" key="1">
    <source>
        <dbReference type="EMBL" id="NHZ80744.1"/>
    </source>
</evidence>
<comment type="caution">
    <text evidence="1">The sequence shown here is derived from an EMBL/GenBank/DDBJ whole genome shotgun (WGS) entry which is preliminary data.</text>
</comment>
<sequence>MKSAKIDGFADGKATVKFGTRNQGIVRDRKDGYPRYTRQYAKFDRIQMKLQLVNYTCGACQHQFDAPEIPGSDYGTFLLRTEANDELRYVDGIADPTFDEVDHLLQEEPAVAALPARKRTALLWAVYGPLACDPDSQGQAFHIGLKPRCPSCRTGTVTYWEFTEPARFIDIDVRPVSHAAWNGLTADEKQQRVAHAAGIQPGA</sequence>
<dbReference type="EMBL" id="WHJG01000015">
    <property type="protein sequence ID" value="NHZ80744.1"/>
    <property type="molecule type" value="Genomic_DNA"/>
</dbReference>
<keyword evidence="2" id="KW-1185">Reference proteome</keyword>